<keyword evidence="2" id="KW-0472">Membrane</keyword>
<keyword evidence="2" id="KW-0812">Transmembrane</keyword>
<evidence type="ECO:0000256" key="1">
    <source>
        <dbReference type="SAM" id="MobiDB-lite"/>
    </source>
</evidence>
<accession>A0A0F9ELA9</accession>
<feature type="region of interest" description="Disordered" evidence="1">
    <location>
        <begin position="45"/>
        <end position="86"/>
    </location>
</feature>
<gene>
    <name evidence="3" type="ORF">LCGC14_2353090</name>
</gene>
<reference evidence="3" key="1">
    <citation type="journal article" date="2015" name="Nature">
        <title>Complex archaea that bridge the gap between prokaryotes and eukaryotes.</title>
        <authorList>
            <person name="Spang A."/>
            <person name="Saw J.H."/>
            <person name="Jorgensen S.L."/>
            <person name="Zaremba-Niedzwiedzka K."/>
            <person name="Martijn J."/>
            <person name="Lind A.E."/>
            <person name="van Eijk R."/>
            <person name="Schleper C."/>
            <person name="Guy L."/>
            <person name="Ettema T.J."/>
        </authorList>
    </citation>
    <scope>NUCLEOTIDE SEQUENCE</scope>
</reference>
<sequence>MEDLLKKLDEIMTKNIVRKIGGLFCFIVVILSLAALFVGAGSLLSSTKKPEAAVEAPAEEASEEEEATEETDEEAAEEAAEEEVEE</sequence>
<organism evidence="3">
    <name type="scientific">marine sediment metagenome</name>
    <dbReference type="NCBI Taxonomy" id="412755"/>
    <lineage>
        <taxon>unclassified sequences</taxon>
        <taxon>metagenomes</taxon>
        <taxon>ecological metagenomes</taxon>
    </lineage>
</organism>
<comment type="caution">
    <text evidence="3">The sequence shown here is derived from an EMBL/GenBank/DDBJ whole genome shotgun (WGS) entry which is preliminary data.</text>
</comment>
<evidence type="ECO:0000256" key="2">
    <source>
        <dbReference type="SAM" id="Phobius"/>
    </source>
</evidence>
<evidence type="ECO:0000313" key="3">
    <source>
        <dbReference type="EMBL" id="KKL45690.1"/>
    </source>
</evidence>
<keyword evidence="2" id="KW-1133">Transmembrane helix</keyword>
<feature type="compositionally biased region" description="Acidic residues" evidence="1">
    <location>
        <begin position="57"/>
        <end position="86"/>
    </location>
</feature>
<feature type="transmembrane region" description="Helical" evidence="2">
    <location>
        <begin position="20"/>
        <end position="44"/>
    </location>
</feature>
<protein>
    <submittedName>
        <fullName evidence="3">Uncharacterized protein</fullName>
    </submittedName>
</protein>
<dbReference type="AlphaFoldDB" id="A0A0F9ELA9"/>
<name>A0A0F9ELA9_9ZZZZ</name>
<dbReference type="EMBL" id="LAZR01034297">
    <property type="protein sequence ID" value="KKL45690.1"/>
    <property type="molecule type" value="Genomic_DNA"/>
</dbReference>
<proteinExistence type="predicted"/>